<dbReference type="Pfam" id="PF00806">
    <property type="entry name" value="PUF"/>
    <property type="match status" value="8"/>
</dbReference>
<evidence type="ECO:0000256" key="7">
    <source>
        <dbReference type="SAM" id="MobiDB-lite"/>
    </source>
</evidence>
<dbReference type="PROSITE" id="PS50303">
    <property type="entry name" value="PUM_HD"/>
    <property type="match status" value="1"/>
</dbReference>
<dbReference type="OrthoDB" id="668540at2759"/>
<evidence type="ECO:0000313" key="10">
    <source>
        <dbReference type="Proteomes" id="UP000019478"/>
    </source>
</evidence>
<accession>W9YRF0</accession>
<dbReference type="GO" id="GO:0003729">
    <property type="term" value="F:mRNA binding"/>
    <property type="evidence" value="ECO:0007669"/>
    <property type="project" value="TreeGrafter"/>
</dbReference>
<dbReference type="STRING" id="1182542.W9YRF0"/>
<dbReference type="SMART" id="SM00025">
    <property type="entry name" value="Pumilio"/>
    <property type="match status" value="8"/>
</dbReference>
<dbReference type="CDD" id="cd07920">
    <property type="entry name" value="Pumilio"/>
    <property type="match status" value="1"/>
</dbReference>
<dbReference type="GeneID" id="19164950"/>
<proteinExistence type="predicted"/>
<dbReference type="Proteomes" id="UP000019478">
    <property type="component" value="Unassembled WGS sequence"/>
</dbReference>
<feature type="compositionally biased region" description="Polar residues" evidence="7">
    <location>
        <begin position="179"/>
        <end position="200"/>
    </location>
</feature>
<name>W9YRF0_9EURO</name>
<dbReference type="GO" id="GO:0005737">
    <property type="term" value="C:cytoplasm"/>
    <property type="evidence" value="ECO:0007669"/>
    <property type="project" value="TreeGrafter"/>
</dbReference>
<feature type="coiled-coil region" evidence="6">
    <location>
        <begin position="84"/>
        <end position="114"/>
    </location>
</feature>
<dbReference type="AlphaFoldDB" id="W9YRF0"/>
<feature type="repeat" description="Pumilio" evidence="5">
    <location>
        <begin position="764"/>
        <end position="799"/>
    </location>
</feature>
<comment type="function">
    <text evidence="4">RNA-binding nucleolar protein required for pre-rRNA processing. Involved in production of 18S rRNA and assembly of small ribosomal subunit.</text>
</comment>
<dbReference type="InterPro" id="IPR016024">
    <property type="entry name" value="ARM-type_fold"/>
</dbReference>
<feature type="repeat" description="Pumilio" evidence="5">
    <location>
        <begin position="619"/>
        <end position="654"/>
    </location>
</feature>
<keyword evidence="2" id="KW-0698">rRNA processing</keyword>
<comment type="caution">
    <text evidence="9">The sequence shown here is derived from an EMBL/GenBank/DDBJ whole genome shotgun (WGS) entry which is preliminary data.</text>
</comment>
<feature type="region of interest" description="Disordered" evidence="7">
    <location>
        <begin position="164"/>
        <end position="227"/>
    </location>
</feature>
<gene>
    <name evidence="9" type="ORF">A1O3_00810</name>
</gene>
<keyword evidence="1" id="KW-0690">Ribosome biogenesis</keyword>
<protein>
    <recommendedName>
        <fullName evidence="8">PUM-HD domain-containing protein</fullName>
    </recommendedName>
</protein>
<dbReference type="Gene3D" id="1.25.10.10">
    <property type="entry name" value="Leucine-rich Repeat Variant"/>
    <property type="match status" value="1"/>
</dbReference>
<dbReference type="InterPro" id="IPR001313">
    <property type="entry name" value="Pumilio_RNA-bd_rpt"/>
</dbReference>
<sequence>MAWSNTLSGRMEELRFPSLRSPDPEGPLSPNASTARDQNPFFANIHSSSNDARASLQRRFTTDSSKMPVARPFGQQYTAITPSVAKNKQIYEDIQSAKRKAEEQLRLLELQERSLQMGASTHDLDRISTRLNRISLNGPVSEPTTPPEYAESAFSNRFSRSSRLSMNSLMSPPGLGKRFSQSSSQVTSPPGSRLSGNGLYSQPEKPSAKSVPGSRRGSDEDEYYPEDIPTTRAAATLNRFSMPVNPTRHPHRLSMSGAAPANSFGLANTTSFLFDEDDDKHLSLPVDLKSPVAKAFAQLEGDDTFPTLTSDGLKLSANSAALDLANSKTPDLDWTLGSRYRPAHQSMPHTDSSMYRPVLSNLNINSPVVDRPADLSRRKSQRHSMGVTFEENSPLPSSLSTSRPTSLQTSYSTNDVPTVRKSLTLDSTPTPSKMQADQQFHNHNISLGRVPANALNNRQSRELTNGSAKVEDKANGAATSLSSLHASAAPFSTVVNASDASMTNLSGPTTAYPPPQSYPYNMQTFNVSQMNPQPGMGGAAPGYGQGQVILGIGNGINPPASRAVAGRRNQADEARFNNVPLETYRGALYELCKDQHGCRYLQRKLEDGNEENIQAIFVETCPHIIELMTDPFGNYLCQKLFEYCNEEQRTTLINTAAPALTTIALNQHGTRALQKMIEFVRTPEQVDTIIQALSGRVVDLVQDLNGNHVVQKCLTRLGAERSQFIYDAVGKYCVVVGTHRHGCCVLQRCIDHAQGFQRAQLIARITHCAFDLVQDPFGNYVVQYILDLDEIAFTKPLCESFLGRIPALSKQKFSSNVIEKCLRTADTDTKRRMIEEMFIGTELEKMLRDAFANYVVQTAMDFADPHTKMRLVDAIRPILPLIKQTPHGRRIAGKILGNEPQGRGAPLANDNLLASFSGGRANSRRNVQIVGGGFNTMRPPNGYGPGDMGNENIPSNGNTYGMMHHPTGAGAHDSNANMYNARPFANDIGQNGYPGFINGAVGGSNNVL</sequence>
<feature type="repeat" description="Pumilio" evidence="5">
    <location>
        <begin position="582"/>
        <end position="618"/>
    </location>
</feature>
<evidence type="ECO:0000256" key="4">
    <source>
        <dbReference type="ARBA" id="ARBA00024893"/>
    </source>
</evidence>
<reference evidence="9 10" key="1">
    <citation type="submission" date="2013-03" db="EMBL/GenBank/DDBJ databases">
        <title>The Genome Sequence of Capronia epimyces CBS 606.96.</title>
        <authorList>
            <consortium name="The Broad Institute Genomics Platform"/>
            <person name="Cuomo C."/>
            <person name="de Hoog S."/>
            <person name="Gorbushina A."/>
            <person name="Walker B."/>
            <person name="Young S.K."/>
            <person name="Zeng Q."/>
            <person name="Gargeya S."/>
            <person name="Fitzgerald M."/>
            <person name="Haas B."/>
            <person name="Abouelleil A."/>
            <person name="Allen A.W."/>
            <person name="Alvarado L."/>
            <person name="Arachchi H.M."/>
            <person name="Berlin A.M."/>
            <person name="Chapman S.B."/>
            <person name="Gainer-Dewar J."/>
            <person name="Goldberg J."/>
            <person name="Griggs A."/>
            <person name="Gujja S."/>
            <person name="Hansen M."/>
            <person name="Howarth C."/>
            <person name="Imamovic A."/>
            <person name="Ireland A."/>
            <person name="Larimer J."/>
            <person name="McCowan C."/>
            <person name="Murphy C."/>
            <person name="Pearson M."/>
            <person name="Poon T.W."/>
            <person name="Priest M."/>
            <person name="Roberts A."/>
            <person name="Saif S."/>
            <person name="Shea T."/>
            <person name="Sisk P."/>
            <person name="Sykes S."/>
            <person name="Wortman J."/>
            <person name="Nusbaum C."/>
            <person name="Birren B."/>
        </authorList>
    </citation>
    <scope>NUCLEOTIDE SEQUENCE [LARGE SCALE GENOMIC DNA]</scope>
    <source>
        <strain evidence="9 10">CBS 606.96</strain>
    </source>
</reference>
<feature type="repeat" description="Pumilio" evidence="5">
    <location>
        <begin position="692"/>
        <end position="727"/>
    </location>
</feature>
<dbReference type="PROSITE" id="PS50302">
    <property type="entry name" value="PUM"/>
    <property type="match status" value="7"/>
</dbReference>
<dbReference type="InterPro" id="IPR033133">
    <property type="entry name" value="PUM-HD"/>
</dbReference>
<dbReference type="InterPro" id="IPR011989">
    <property type="entry name" value="ARM-like"/>
</dbReference>
<dbReference type="SUPFAM" id="SSF48371">
    <property type="entry name" value="ARM repeat"/>
    <property type="match status" value="1"/>
</dbReference>
<evidence type="ECO:0000256" key="6">
    <source>
        <dbReference type="SAM" id="Coils"/>
    </source>
</evidence>
<dbReference type="EMBL" id="AMGY01000001">
    <property type="protein sequence ID" value="EXJ92260.1"/>
    <property type="molecule type" value="Genomic_DNA"/>
</dbReference>
<feature type="compositionally biased region" description="Low complexity" evidence="7">
    <location>
        <begin position="393"/>
        <end position="410"/>
    </location>
</feature>
<keyword evidence="6" id="KW-0175">Coiled coil</keyword>
<evidence type="ECO:0000256" key="5">
    <source>
        <dbReference type="PROSITE-ProRule" id="PRU00317"/>
    </source>
</evidence>
<dbReference type="PANTHER" id="PTHR12537">
    <property type="entry name" value="RNA BINDING PROTEIN PUMILIO-RELATED"/>
    <property type="match status" value="1"/>
</dbReference>
<dbReference type="InterPro" id="IPR033712">
    <property type="entry name" value="Pumilio_RNA-bd"/>
</dbReference>
<evidence type="ECO:0000256" key="1">
    <source>
        <dbReference type="ARBA" id="ARBA00022517"/>
    </source>
</evidence>
<evidence type="ECO:0000256" key="2">
    <source>
        <dbReference type="ARBA" id="ARBA00022552"/>
    </source>
</evidence>
<dbReference type="GO" id="GO:0006364">
    <property type="term" value="P:rRNA processing"/>
    <property type="evidence" value="ECO:0007669"/>
    <property type="project" value="UniProtKB-KW"/>
</dbReference>
<dbReference type="eggNOG" id="KOG2049">
    <property type="taxonomic scope" value="Eukaryota"/>
</dbReference>
<keyword evidence="10" id="KW-1185">Reference proteome</keyword>
<evidence type="ECO:0000256" key="3">
    <source>
        <dbReference type="ARBA" id="ARBA00022737"/>
    </source>
</evidence>
<feature type="repeat" description="Pumilio" evidence="5">
    <location>
        <begin position="800"/>
        <end position="835"/>
    </location>
</feature>
<keyword evidence="3" id="KW-0677">Repeat</keyword>
<dbReference type="HOGENOM" id="CLU_004133_0_0_1"/>
<dbReference type="GO" id="GO:0010608">
    <property type="term" value="P:post-transcriptional regulation of gene expression"/>
    <property type="evidence" value="ECO:0007669"/>
    <property type="project" value="TreeGrafter"/>
</dbReference>
<dbReference type="FunFam" id="1.25.10.10:FF:000237">
    <property type="entry name" value="Pumilio homolog 9"/>
    <property type="match status" value="1"/>
</dbReference>
<feature type="repeat" description="Pumilio" evidence="5">
    <location>
        <begin position="655"/>
        <end position="691"/>
    </location>
</feature>
<dbReference type="PANTHER" id="PTHR12537:SF13">
    <property type="entry name" value="PUMILIO HOMOLOGY DOMAIN FAMILY MEMBER 4"/>
    <property type="match status" value="1"/>
</dbReference>
<organism evidence="9 10">
    <name type="scientific">Capronia epimyces CBS 606.96</name>
    <dbReference type="NCBI Taxonomy" id="1182542"/>
    <lineage>
        <taxon>Eukaryota</taxon>
        <taxon>Fungi</taxon>
        <taxon>Dikarya</taxon>
        <taxon>Ascomycota</taxon>
        <taxon>Pezizomycotina</taxon>
        <taxon>Eurotiomycetes</taxon>
        <taxon>Chaetothyriomycetidae</taxon>
        <taxon>Chaetothyriales</taxon>
        <taxon>Herpotrichiellaceae</taxon>
        <taxon>Capronia</taxon>
    </lineage>
</organism>
<evidence type="ECO:0000313" key="9">
    <source>
        <dbReference type="EMBL" id="EXJ92260.1"/>
    </source>
</evidence>
<dbReference type="RefSeq" id="XP_007729150.1">
    <property type="nucleotide sequence ID" value="XM_007730960.1"/>
</dbReference>
<feature type="region of interest" description="Disordered" evidence="7">
    <location>
        <begin position="1"/>
        <end position="50"/>
    </location>
</feature>
<feature type="region of interest" description="Disordered" evidence="7">
    <location>
        <begin position="367"/>
        <end position="414"/>
    </location>
</feature>
<feature type="domain" description="PUM-HD" evidence="8">
    <location>
        <begin position="559"/>
        <end position="899"/>
    </location>
</feature>
<feature type="repeat" description="Pumilio" evidence="5">
    <location>
        <begin position="836"/>
        <end position="873"/>
    </location>
</feature>
<evidence type="ECO:0000259" key="8">
    <source>
        <dbReference type="PROSITE" id="PS50303"/>
    </source>
</evidence>